<reference evidence="3 4" key="1">
    <citation type="journal article" date="2016" name="Nat. Commun.">
        <title>Thousands of microbial genomes shed light on interconnected biogeochemical processes in an aquifer system.</title>
        <authorList>
            <person name="Anantharaman K."/>
            <person name="Brown C.T."/>
            <person name="Hug L.A."/>
            <person name="Sharon I."/>
            <person name="Castelle C.J."/>
            <person name="Probst A.J."/>
            <person name="Thomas B.C."/>
            <person name="Singh A."/>
            <person name="Wilkins M.J."/>
            <person name="Karaoz U."/>
            <person name="Brodie E.L."/>
            <person name="Williams K.H."/>
            <person name="Hubbard S.S."/>
            <person name="Banfield J.F."/>
        </authorList>
    </citation>
    <scope>NUCLEOTIDE SEQUENCE [LARGE SCALE GENOMIC DNA]</scope>
</reference>
<dbReference type="AlphaFoldDB" id="A0A1G2PX28"/>
<evidence type="ECO:0000313" key="4">
    <source>
        <dbReference type="Proteomes" id="UP000176951"/>
    </source>
</evidence>
<gene>
    <name evidence="3" type="ORF">A3A97_04280</name>
</gene>
<dbReference type="Gene3D" id="3.90.182.10">
    <property type="entry name" value="Toxin - Anthrax Protective Antigen,domain 1"/>
    <property type="match status" value="1"/>
</dbReference>
<evidence type="ECO:0000313" key="3">
    <source>
        <dbReference type="EMBL" id="OHA52887.1"/>
    </source>
</evidence>
<dbReference type="PROSITE" id="PS51820">
    <property type="entry name" value="PA14"/>
    <property type="match status" value="1"/>
</dbReference>
<dbReference type="Pfam" id="PF07691">
    <property type="entry name" value="PA14"/>
    <property type="match status" value="1"/>
</dbReference>
<sequence>MLNSKYLKLIPLSILTITIVLSPIYMAEAALAPYNSTQSDGDLIKVAGSNDVYIVKIYGGKRFKRLILNPAIFNQYQHLRWENVQLVTNEVLDSYTTSNLVRLTGDSRVWKLYPNGDTGDKRLITTSQQFISLGCDNDAIYTINVFEYDSYLLSSGALDQCPATPVSSISSNSTTSSSTSGTTSNTSSSGSGLYYYDPSFYAEYYDLPSNSSFPPQIPTGIHLHRGEKEINYNWGLNAPLSGMNADNFAVRWTKNMYLPAGTHTFTFVGDDGFRVWAGGLLLIDRWMDQTATTASADYVASGGNVAVKIEYYDHFGQASAKFFVVQK</sequence>
<dbReference type="SUPFAM" id="SSF56988">
    <property type="entry name" value="Anthrax protective antigen"/>
    <property type="match status" value="1"/>
</dbReference>
<evidence type="ECO:0000259" key="2">
    <source>
        <dbReference type="PROSITE" id="PS51820"/>
    </source>
</evidence>
<dbReference type="Proteomes" id="UP000176951">
    <property type="component" value="Unassembled WGS sequence"/>
</dbReference>
<dbReference type="InterPro" id="IPR011658">
    <property type="entry name" value="PA14_dom"/>
</dbReference>
<comment type="caution">
    <text evidence="3">The sequence shown here is derived from an EMBL/GenBank/DDBJ whole genome shotgun (WGS) entry which is preliminary data.</text>
</comment>
<feature type="domain" description="PA14" evidence="2">
    <location>
        <begin position="195"/>
        <end position="327"/>
    </location>
</feature>
<dbReference type="InterPro" id="IPR037524">
    <property type="entry name" value="PA14/GLEYA"/>
</dbReference>
<proteinExistence type="predicted"/>
<name>A0A1G2PX28_9BACT</name>
<dbReference type="EMBL" id="MHSW01000003">
    <property type="protein sequence ID" value="OHA52887.1"/>
    <property type="molecule type" value="Genomic_DNA"/>
</dbReference>
<protein>
    <recommendedName>
        <fullName evidence="2">PA14 domain-containing protein</fullName>
    </recommendedName>
</protein>
<evidence type="ECO:0000256" key="1">
    <source>
        <dbReference type="SAM" id="MobiDB-lite"/>
    </source>
</evidence>
<feature type="region of interest" description="Disordered" evidence="1">
    <location>
        <begin position="169"/>
        <end position="189"/>
    </location>
</feature>
<accession>A0A1G2PX28</accession>
<organism evidence="3 4">
    <name type="scientific">Candidatus Terrybacteria bacterium RIFCSPLOWO2_01_FULL_40_23</name>
    <dbReference type="NCBI Taxonomy" id="1802366"/>
    <lineage>
        <taxon>Bacteria</taxon>
        <taxon>Candidatus Terryibacteriota</taxon>
    </lineage>
</organism>
<dbReference type="SMART" id="SM00758">
    <property type="entry name" value="PA14"/>
    <property type="match status" value="1"/>
</dbReference>